<dbReference type="InterPro" id="IPR006710">
    <property type="entry name" value="Glyco_hydro_43"/>
</dbReference>
<evidence type="ECO:0000256" key="3">
    <source>
        <dbReference type="ARBA" id="ARBA00023295"/>
    </source>
</evidence>
<dbReference type="PANTHER" id="PTHR42812:SF5">
    <property type="entry name" value="ENDO-ARABINASE"/>
    <property type="match status" value="1"/>
</dbReference>
<protein>
    <submittedName>
        <fullName evidence="8">Glycoside hydrolase family 43</fullName>
    </submittedName>
</protein>
<organism evidence="8 9">
    <name type="scientific">Thermomonospora curvata (strain ATCC 19995 / DSM 43183 / JCM 3096 / KCTC 9072 / NBRC 15933 / NCIMB 10081 / Henssen B9)</name>
    <dbReference type="NCBI Taxonomy" id="471852"/>
    <lineage>
        <taxon>Bacteria</taxon>
        <taxon>Bacillati</taxon>
        <taxon>Actinomycetota</taxon>
        <taxon>Actinomycetes</taxon>
        <taxon>Streptosporangiales</taxon>
        <taxon>Thermomonosporaceae</taxon>
        <taxon>Thermomonospora</taxon>
    </lineage>
</organism>
<feature type="compositionally biased region" description="Low complexity" evidence="7">
    <location>
        <begin position="44"/>
        <end position="56"/>
    </location>
</feature>
<feature type="active site" description="Proton acceptor" evidence="4">
    <location>
        <position position="101"/>
    </location>
</feature>
<dbReference type="CAZy" id="GH43">
    <property type="family name" value="Glycoside Hydrolase Family 43"/>
</dbReference>
<evidence type="ECO:0000256" key="6">
    <source>
        <dbReference type="RuleBase" id="RU361187"/>
    </source>
</evidence>
<dbReference type="GO" id="GO:0004553">
    <property type="term" value="F:hydrolase activity, hydrolyzing O-glycosyl compounds"/>
    <property type="evidence" value="ECO:0007669"/>
    <property type="project" value="InterPro"/>
</dbReference>
<keyword evidence="9" id="KW-1185">Reference proteome</keyword>
<dbReference type="AlphaFoldDB" id="D1A4I8"/>
<dbReference type="Gene3D" id="2.115.10.20">
    <property type="entry name" value="Glycosyl hydrolase domain, family 43"/>
    <property type="match status" value="1"/>
</dbReference>
<dbReference type="Pfam" id="PF04616">
    <property type="entry name" value="Glyco_hydro_43"/>
    <property type="match status" value="1"/>
</dbReference>
<evidence type="ECO:0000313" key="8">
    <source>
        <dbReference type="EMBL" id="ACY96223.1"/>
    </source>
</evidence>
<dbReference type="GO" id="GO:0005975">
    <property type="term" value="P:carbohydrate metabolic process"/>
    <property type="evidence" value="ECO:0007669"/>
    <property type="project" value="InterPro"/>
</dbReference>
<comment type="similarity">
    <text evidence="1 6">Belongs to the glycosyl hydrolase 43 family.</text>
</comment>
<feature type="active site" description="Proton donor" evidence="4">
    <location>
        <position position="272"/>
    </location>
</feature>
<dbReference type="InterPro" id="IPR023296">
    <property type="entry name" value="Glyco_hydro_beta-prop_sf"/>
</dbReference>
<dbReference type="eggNOG" id="COG3507">
    <property type="taxonomic scope" value="Bacteria"/>
</dbReference>
<dbReference type="SUPFAM" id="SSF75005">
    <property type="entry name" value="Arabinanase/levansucrase/invertase"/>
    <property type="match status" value="1"/>
</dbReference>
<accession>D1A4I8</accession>
<dbReference type="KEGG" id="tcu:Tcur_0628"/>
<sequence length="505" mass="53674">MRRGQLSVRGAELRALAGAAAVSAAVVAVAMATTDRADGQARHAQAVRPAVTAPPATASPPEPVEPTGSPEPSASPGLGEPVAESRKPQATGPAIEGNFPDPDVLRVGETYYAYATNARGRNVPVATAPSIDGPWRVQPGDALPELGRWARSGNTWAPEVVRRPDGVFVLYYTAESRTSGGQCIGVATSQSPTGPFQPVGDRPLVCSEEGDAIDAAFFRDRDGSAHLLYRKDIAGPRPTAIFIRPLGPRWLSFTGPATRILTWDDSDPVLVEAPALVRRGDKYVLLYSAGVFYSDRYRTRYAIAAERTGPYRRAPEPLMSSTSFGRKIVGPGGADIVADPAGDHIVFHGITDFLGGERVRRAMYVADLGWDGAHPVVRGSRRRYEAEAGTAAGGRVVSGKGASGGRAVRIRPGAPGGLEIRVPAPEAGVYTVRLTYRTVRGKTGEGRLVARPESGAAGMLGLRLDYRKSSRWRTVTVEVALARGWNTLTFTQQGAPIDIDHLEVS</sequence>
<dbReference type="InterPro" id="IPR008979">
    <property type="entry name" value="Galactose-bd-like_sf"/>
</dbReference>
<proteinExistence type="inferred from homology"/>
<dbReference type="EMBL" id="CP001738">
    <property type="protein sequence ID" value="ACY96223.1"/>
    <property type="molecule type" value="Genomic_DNA"/>
</dbReference>
<dbReference type="CDD" id="cd08999">
    <property type="entry name" value="GH43_ABN-like"/>
    <property type="match status" value="1"/>
</dbReference>
<keyword evidence="3 6" id="KW-0326">Glycosidase</keyword>
<dbReference type="InterPro" id="IPR051795">
    <property type="entry name" value="Glycosyl_Hydrlase_43"/>
</dbReference>
<evidence type="ECO:0000256" key="5">
    <source>
        <dbReference type="PIRSR" id="PIRSR606710-2"/>
    </source>
</evidence>
<name>D1A4I8_THECD</name>
<evidence type="ECO:0000256" key="4">
    <source>
        <dbReference type="PIRSR" id="PIRSR606710-1"/>
    </source>
</evidence>
<reference evidence="8 9" key="1">
    <citation type="journal article" date="2011" name="Stand. Genomic Sci.">
        <title>Complete genome sequence of Thermomonospora curvata type strain (B9).</title>
        <authorList>
            <person name="Chertkov O."/>
            <person name="Sikorski J."/>
            <person name="Nolan M."/>
            <person name="Lapidus A."/>
            <person name="Lucas S."/>
            <person name="Del Rio T.G."/>
            <person name="Tice H."/>
            <person name="Cheng J.F."/>
            <person name="Goodwin L."/>
            <person name="Pitluck S."/>
            <person name="Liolios K."/>
            <person name="Ivanova N."/>
            <person name="Mavromatis K."/>
            <person name="Mikhailova N."/>
            <person name="Ovchinnikova G."/>
            <person name="Pati A."/>
            <person name="Chen A."/>
            <person name="Palaniappan K."/>
            <person name="Djao O.D."/>
            <person name="Land M."/>
            <person name="Hauser L."/>
            <person name="Chang Y.J."/>
            <person name="Jeffries C.D."/>
            <person name="Brettin T."/>
            <person name="Han C."/>
            <person name="Detter J.C."/>
            <person name="Rohde M."/>
            <person name="Goker M."/>
            <person name="Woyke T."/>
            <person name="Bristow J."/>
            <person name="Eisen J.A."/>
            <person name="Markowitz V."/>
            <person name="Hugenholtz P."/>
            <person name="Klenk H.P."/>
            <person name="Kyrpides N.C."/>
        </authorList>
    </citation>
    <scope>NUCLEOTIDE SEQUENCE [LARGE SCALE GENOMIC DNA]</scope>
    <source>
        <strain evidence="9">ATCC 19995 / DSM 43183 / JCM 3096 / KCTC 9072 / NBRC 15933 / NCIMB 10081 / Henssen B9</strain>
    </source>
</reference>
<evidence type="ECO:0000256" key="2">
    <source>
        <dbReference type="ARBA" id="ARBA00022801"/>
    </source>
</evidence>
<dbReference type="Gene3D" id="2.60.120.260">
    <property type="entry name" value="Galactose-binding domain-like"/>
    <property type="match status" value="1"/>
</dbReference>
<feature type="site" description="Important for catalytic activity, responsible for pKa modulation of the active site Glu and correct orientation of both the proton donor and substrate" evidence="5">
    <location>
        <position position="214"/>
    </location>
</feature>
<dbReference type="PANTHER" id="PTHR42812">
    <property type="entry name" value="BETA-XYLOSIDASE"/>
    <property type="match status" value="1"/>
</dbReference>
<evidence type="ECO:0000256" key="1">
    <source>
        <dbReference type="ARBA" id="ARBA00009865"/>
    </source>
</evidence>
<feature type="region of interest" description="Disordered" evidence="7">
    <location>
        <begin position="37"/>
        <end position="101"/>
    </location>
</feature>
<dbReference type="SUPFAM" id="SSF49785">
    <property type="entry name" value="Galactose-binding domain-like"/>
    <property type="match status" value="1"/>
</dbReference>
<dbReference type="STRING" id="471852.Tcur_0628"/>
<keyword evidence="2 6" id="KW-0378">Hydrolase</keyword>
<dbReference type="OrthoDB" id="9758923at2"/>
<dbReference type="RefSeq" id="WP_012851007.1">
    <property type="nucleotide sequence ID" value="NC_013510.1"/>
</dbReference>
<dbReference type="Proteomes" id="UP000001918">
    <property type="component" value="Chromosome"/>
</dbReference>
<evidence type="ECO:0000256" key="7">
    <source>
        <dbReference type="SAM" id="MobiDB-lite"/>
    </source>
</evidence>
<gene>
    <name evidence="8" type="ordered locus">Tcur_0628</name>
</gene>
<evidence type="ECO:0000313" key="9">
    <source>
        <dbReference type="Proteomes" id="UP000001918"/>
    </source>
</evidence>
<dbReference type="HOGENOM" id="CLU_009397_8_2_11"/>